<name>A0A0F9RD23_9ZZZZ</name>
<dbReference type="AlphaFoldDB" id="A0A0F9RD23"/>
<proteinExistence type="predicted"/>
<gene>
    <name evidence="1" type="ORF">LCGC14_0592430</name>
</gene>
<evidence type="ECO:0008006" key="2">
    <source>
        <dbReference type="Google" id="ProtNLM"/>
    </source>
</evidence>
<evidence type="ECO:0000313" key="1">
    <source>
        <dbReference type="EMBL" id="KKN54445.1"/>
    </source>
</evidence>
<comment type="caution">
    <text evidence="1">The sequence shown here is derived from an EMBL/GenBank/DDBJ whole genome shotgun (WGS) entry which is preliminary data.</text>
</comment>
<dbReference type="EMBL" id="LAZR01000929">
    <property type="protein sequence ID" value="KKN54445.1"/>
    <property type="molecule type" value="Genomic_DNA"/>
</dbReference>
<organism evidence="1">
    <name type="scientific">marine sediment metagenome</name>
    <dbReference type="NCBI Taxonomy" id="412755"/>
    <lineage>
        <taxon>unclassified sequences</taxon>
        <taxon>metagenomes</taxon>
        <taxon>ecological metagenomes</taxon>
    </lineage>
</organism>
<accession>A0A0F9RD23</accession>
<reference evidence="1" key="1">
    <citation type="journal article" date="2015" name="Nature">
        <title>Complex archaea that bridge the gap between prokaryotes and eukaryotes.</title>
        <authorList>
            <person name="Spang A."/>
            <person name="Saw J.H."/>
            <person name="Jorgensen S.L."/>
            <person name="Zaremba-Niedzwiedzka K."/>
            <person name="Martijn J."/>
            <person name="Lind A.E."/>
            <person name="van Eijk R."/>
            <person name="Schleper C."/>
            <person name="Guy L."/>
            <person name="Ettema T.J."/>
        </authorList>
    </citation>
    <scope>NUCLEOTIDE SEQUENCE</scope>
</reference>
<sequence>MAVPTPGSAEAITYAQASKTDEARVVLSVSYPLWDAEVSDIFDAASLDLSKWWSTFPTPDQSGEAMNLRVFGLPPFELVASHPLWMPTLEDIGFQIFIDVAFPDVTPGYHQMLALVALEGGRGKDSAPMVLHQRGEDTAGPGEAAGELMLAGTNINAQTEVTTNPQGSHRYRFEWDPTAGADGGGQITIDLDGTQIFQFDNTDVTDPLEPNNSRVANANCVRPYMIVAGFIAKHNDDVDTPSGTAADPQVTLRLEDVTCTALDTVDATETLTLTGQPGDGNTVSIDGKVYTFQTALTDADGNVLISAVDASGSLDNLIAAITLGDGAGTAYATSMTRHLSCTAAAGAGDTMDVVARVPGTAGNSFVLAETLVSGSWGGGAVLLSGGVDGTAYETRVWPGWTSVNAGGGLDDAVVGERFDLDGETWAKLPNLRSLTVVGGRDQQSDSLTVLLAGGDPADPSNANVFQGSFATGMLQDRMGGRPILIDTRVLRDDATATAWKRQIAGIVEDVSTALEENGATTITITGRDRMSVKLDVEISRSYIAVAGDATRDTPALVNAGFDLDSILQDIVDLADLMWTGDVLGATDTSINTSVDIQPDILTVGPNLLAATTSLADESGFEMWRRYTTSGTGRYGELVIARWTLGPEHGIASDVYGPFPRFLINGPGATEANNARNIRLAESRTGGVGHVSVHSDSMLNSTNNLSALGGEPGPADFPMLPYPPSARELRTSLPYGGVIGFATVFWKLRDQFGNVHLGGTGLSRYRRENVNRRAVTVTIEGHDWVEITDPIEIDDPDHTGLVPATMAQLHANPSLETDTTGYSVAAAGTNTIDRNATQAKIGGWSLRHVRNDAGVDIQSRFAATLTAAQHVFSVFVWLPTNWDWGVPELTFSNYGGSTIDHVSVVDTAIRDRWQRVFVTATIVGGDLIGDLEVKSSGAGTAGRVFYVDGLQLELGEYPTAYADGTLPGVAWSGTPHLSASDRVGELFVVNDRTLTHRNGNIETTLKIVTAQIEEATRRIA</sequence>
<protein>
    <recommendedName>
        <fullName evidence="2">CBM-cenC domain-containing protein</fullName>
    </recommendedName>
</protein>